<accession>A0AAV9HEY2</accession>
<organism evidence="2 3">
    <name type="scientific">Cladorrhinum samala</name>
    <dbReference type="NCBI Taxonomy" id="585594"/>
    <lineage>
        <taxon>Eukaryota</taxon>
        <taxon>Fungi</taxon>
        <taxon>Dikarya</taxon>
        <taxon>Ascomycota</taxon>
        <taxon>Pezizomycotina</taxon>
        <taxon>Sordariomycetes</taxon>
        <taxon>Sordariomycetidae</taxon>
        <taxon>Sordariales</taxon>
        <taxon>Podosporaceae</taxon>
        <taxon>Cladorrhinum</taxon>
    </lineage>
</organism>
<reference evidence="2" key="1">
    <citation type="journal article" date="2023" name="Mol. Phylogenet. Evol.">
        <title>Genome-scale phylogeny and comparative genomics of the fungal order Sordariales.</title>
        <authorList>
            <person name="Hensen N."/>
            <person name="Bonometti L."/>
            <person name="Westerberg I."/>
            <person name="Brannstrom I.O."/>
            <person name="Guillou S."/>
            <person name="Cros-Aarteil S."/>
            <person name="Calhoun S."/>
            <person name="Haridas S."/>
            <person name="Kuo A."/>
            <person name="Mondo S."/>
            <person name="Pangilinan J."/>
            <person name="Riley R."/>
            <person name="LaButti K."/>
            <person name="Andreopoulos B."/>
            <person name="Lipzen A."/>
            <person name="Chen C."/>
            <person name="Yan M."/>
            <person name="Daum C."/>
            <person name="Ng V."/>
            <person name="Clum A."/>
            <person name="Steindorff A."/>
            <person name="Ohm R.A."/>
            <person name="Martin F."/>
            <person name="Silar P."/>
            <person name="Natvig D.O."/>
            <person name="Lalanne C."/>
            <person name="Gautier V."/>
            <person name="Ament-Velasquez S.L."/>
            <person name="Kruys A."/>
            <person name="Hutchinson M.I."/>
            <person name="Powell A.J."/>
            <person name="Barry K."/>
            <person name="Miller A.N."/>
            <person name="Grigoriev I.V."/>
            <person name="Debuchy R."/>
            <person name="Gladieux P."/>
            <person name="Hiltunen Thoren M."/>
            <person name="Johannesson H."/>
        </authorList>
    </citation>
    <scope>NUCLEOTIDE SEQUENCE</scope>
    <source>
        <strain evidence="2">PSN324</strain>
    </source>
</reference>
<feature type="compositionally biased region" description="Polar residues" evidence="1">
    <location>
        <begin position="287"/>
        <end position="296"/>
    </location>
</feature>
<feature type="compositionally biased region" description="Polar residues" evidence="1">
    <location>
        <begin position="374"/>
        <end position="390"/>
    </location>
</feature>
<keyword evidence="3" id="KW-1185">Reference proteome</keyword>
<feature type="region of interest" description="Disordered" evidence="1">
    <location>
        <begin position="1"/>
        <end position="154"/>
    </location>
</feature>
<dbReference type="Proteomes" id="UP001321749">
    <property type="component" value="Unassembled WGS sequence"/>
</dbReference>
<feature type="compositionally biased region" description="Low complexity" evidence="1">
    <location>
        <begin position="314"/>
        <end position="325"/>
    </location>
</feature>
<comment type="caution">
    <text evidence="2">The sequence shown here is derived from an EMBL/GenBank/DDBJ whole genome shotgun (WGS) entry which is preliminary data.</text>
</comment>
<feature type="region of interest" description="Disordered" evidence="1">
    <location>
        <begin position="207"/>
        <end position="551"/>
    </location>
</feature>
<reference evidence="2" key="2">
    <citation type="submission" date="2023-06" db="EMBL/GenBank/DDBJ databases">
        <authorList>
            <consortium name="Lawrence Berkeley National Laboratory"/>
            <person name="Mondo S.J."/>
            <person name="Hensen N."/>
            <person name="Bonometti L."/>
            <person name="Westerberg I."/>
            <person name="Brannstrom I.O."/>
            <person name="Guillou S."/>
            <person name="Cros-Aarteil S."/>
            <person name="Calhoun S."/>
            <person name="Haridas S."/>
            <person name="Kuo A."/>
            <person name="Pangilinan J."/>
            <person name="Riley R."/>
            <person name="Labutti K."/>
            <person name="Andreopoulos B."/>
            <person name="Lipzen A."/>
            <person name="Chen C."/>
            <person name="Yanf M."/>
            <person name="Daum C."/>
            <person name="Ng V."/>
            <person name="Clum A."/>
            <person name="Steindorff A."/>
            <person name="Ohm R."/>
            <person name="Martin F."/>
            <person name="Silar P."/>
            <person name="Natvig D."/>
            <person name="Lalanne C."/>
            <person name="Gautier V."/>
            <person name="Ament-Velasquez S.L."/>
            <person name="Kruys A."/>
            <person name="Hutchinson M.I."/>
            <person name="Powell A.J."/>
            <person name="Barry K."/>
            <person name="Miller A.N."/>
            <person name="Grigoriev I.V."/>
            <person name="Debuchy R."/>
            <person name="Gladieux P."/>
            <person name="Thoren M.H."/>
            <person name="Johannesson H."/>
        </authorList>
    </citation>
    <scope>NUCLEOTIDE SEQUENCE</scope>
    <source>
        <strain evidence="2">PSN324</strain>
    </source>
</reference>
<evidence type="ECO:0000313" key="2">
    <source>
        <dbReference type="EMBL" id="KAK4458729.1"/>
    </source>
</evidence>
<name>A0AAV9HEY2_9PEZI</name>
<protein>
    <submittedName>
        <fullName evidence="2">Uncharacterized protein</fullName>
    </submittedName>
</protein>
<feature type="compositionally biased region" description="Basic and acidic residues" evidence="1">
    <location>
        <begin position="522"/>
        <end position="535"/>
    </location>
</feature>
<proteinExistence type="predicted"/>
<sequence length="551" mass="58911">MPSVLMPAQNGYRPVHDLPTPPSTSRASPPLIYKDSCYKAPFTNPRGGSPFNQPMSAPHRGLPPPAALPPVQQLPGHASSQSSSSLAVGQVPPPPPLSQNHSQSQSLGQLPPAPSWHDESMRAWLSAKSEEDKRKQEEERTRQEEQKTRQETIRLEQRKAEIELLRTSLHGGIPPPLVPVVFAGISGGFHSHQALEWVQQYVVSPSSQQHPPALMPPGQVSSEHQRRDSQAQAYAPYPASGGVPSTPGSAQGPPSSYMSGYPGSPTRPRGQSMPGTMGTRSLPGASTLPNLNTNISGGLGNSSGAPPSHSGVAHSQQHESQPSPSIYFHHWQPPTSQAGGGRSGTDQPATPSVGESPRKRKAAGPQPPVPPPSTMQRVRSPTFSQSATLSNPPPGRKRGHSRQRSDVGTYRSGGLRGRAESSGPGREMSPMHTSGTSSARESHEPSSQVQQMSLTRTLPPKAPSRTGAHSVSSLLSDNPSSPQVATLHFATPSGLSFQQHQQLQQQQQHHHQQMQQQQQHHQYGESERTSEEKMRSGGVPGSTATLPGDND</sequence>
<feature type="compositionally biased region" description="Polar residues" evidence="1">
    <location>
        <begin position="431"/>
        <end position="456"/>
    </location>
</feature>
<evidence type="ECO:0000313" key="3">
    <source>
        <dbReference type="Proteomes" id="UP001321749"/>
    </source>
</evidence>
<feature type="compositionally biased region" description="Low complexity" evidence="1">
    <location>
        <begin position="252"/>
        <end position="264"/>
    </location>
</feature>
<evidence type="ECO:0000256" key="1">
    <source>
        <dbReference type="SAM" id="MobiDB-lite"/>
    </source>
</evidence>
<feature type="compositionally biased region" description="Low complexity" evidence="1">
    <location>
        <begin position="470"/>
        <end position="482"/>
    </location>
</feature>
<feature type="compositionally biased region" description="Low complexity" evidence="1">
    <location>
        <begin position="69"/>
        <end position="85"/>
    </location>
</feature>
<dbReference type="EMBL" id="MU865058">
    <property type="protein sequence ID" value="KAK4458729.1"/>
    <property type="molecule type" value="Genomic_DNA"/>
</dbReference>
<feature type="compositionally biased region" description="Basic and acidic residues" evidence="1">
    <location>
        <begin position="128"/>
        <end position="154"/>
    </location>
</feature>
<feature type="compositionally biased region" description="Low complexity" evidence="1">
    <location>
        <begin position="498"/>
        <end position="521"/>
    </location>
</feature>
<gene>
    <name evidence="2" type="ORF">QBC42DRAFT_308358</name>
</gene>
<dbReference type="AlphaFoldDB" id="A0AAV9HEY2"/>
<feature type="compositionally biased region" description="Polar residues" evidence="1">
    <location>
        <begin position="98"/>
        <end position="108"/>
    </location>
</feature>